<accession>A0A9P7SY94</accession>
<feature type="region of interest" description="Disordered" evidence="9">
    <location>
        <begin position="271"/>
        <end position="291"/>
    </location>
</feature>
<evidence type="ECO:0000256" key="1">
    <source>
        <dbReference type="ARBA" id="ARBA00004123"/>
    </source>
</evidence>
<feature type="compositionally biased region" description="Pro residues" evidence="9">
    <location>
        <begin position="64"/>
        <end position="79"/>
    </location>
</feature>
<keyword evidence="5" id="KW-0804">Transcription</keyword>
<evidence type="ECO:0000256" key="7">
    <source>
        <dbReference type="ARBA" id="ARBA00038021"/>
    </source>
</evidence>
<keyword evidence="6 8" id="KW-0539">Nucleus</keyword>
<keyword evidence="3 8" id="KW-0238">DNA-binding</keyword>
<organism evidence="11 12">
    <name type="scientific">Claviceps pusilla</name>
    <dbReference type="NCBI Taxonomy" id="123648"/>
    <lineage>
        <taxon>Eukaryota</taxon>
        <taxon>Fungi</taxon>
        <taxon>Dikarya</taxon>
        <taxon>Ascomycota</taxon>
        <taxon>Pezizomycotina</taxon>
        <taxon>Sordariomycetes</taxon>
        <taxon>Hypocreomycetidae</taxon>
        <taxon>Hypocreales</taxon>
        <taxon>Clavicipitaceae</taxon>
        <taxon>Claviceps</taxon>
    </lineage>
</organism>
<evidence type="ECO:0000256" key="5">
    <source>
        <dbReference type="ARBA" id="ARBA00023163"/>
    </source>
</evidence>
<dbReference type="PROSITE" id="PS50071">
    <property type="entry name" value="HOMEOBOX_2"/>
    <property type="match status" value="1"/>
</dbReference>
<proteinExistence type="inferred from homology"/>
<protein>
    <recommendedName>
        <fullName evidence="10">Homeobox domain-containing protein</fullName>
    </recommendedName>
</protein>
<feature type="DNA-binding region" description="Homeobox" evidence="8">
    <location>
        <begin position="281"/>
        <end position="343"/>
    </location>
</feature>
<dbReference type="Pfam" id="PF05920">
    <property type="entry name" value="Homeobox_KN"/>
    <property type="match status" value="1"/>
</dbReference>
<comment type="similarity">
    <text evidence="7">Belongs to the TALE/TGIF homeobox family.</text>
</comment>
<dbReference type="InterPro" id="IPR009057">
    <property type="entry name" value="Homeodomain-like_sf"/>
</dbReference>
<comment type="caution">
    <text evidence="11">The sequence shown here is derived from an EMBL/GenBank/DDBJ whole genome shotgun (WGS) entry which is preliminary data.</text>
</comment>
<dbReference type="InterPro" id="IPR050224">
    <property type="entry name" value="TALE_homeobox"/>
</dbReference>
<dbReference type="EMBL" id="SRPW01000916">
    <property type="protein sequence ID" value="KAG6011241.1"/>
    <property type="molecule type" value="Genomic_DNA"/>
</dbReference>
<dbReference type="InterPro" id="IPR008422">
    <property type="entry name" value="KN_HD"/>
</dbReference>
<comment type="subcellular location">
    <subcellularLocation>
        <location evidence="1 8">Nucleus</location>
    </subcellularLocation>
</comment>
<evidence type="ECO:0000256" key="3">
    <source>
        <dbReference type="ARBA" id="ARBA00023125"/>
    </source>
</evidence>
<dbReference type="Proteomes" id="UP000748025">
    <property type="component" value="Unassembled WGS sequence"/>
</dbReference>
<feature type="domain" description="Homeobox" evidence="10">
    <location>
        <begin position="279"/>
        <end position="342"/>
    </location>
</feature>
<sequence>MSILTMSAPSPYHTFENELPWDMHRPASDPSRPRIESKQTALPSIRQTFPDLHLEGSLANVAAGPPPTSYYRPSPPPNAGPSTLPGYVHSPSENKKRSVSNEMGHESLRVTQVPRLYCSEDPSRRVVSPPYRDQPPLPARDYWGGSSEYGTGSSAPLPPVEMASHSGPHPDCSSPPSTLRSDRDVRAMSRPREHGPEMVNMPMASEFGRGTPVLMDRLSPQARNQEYGYSYHHPSRYQSLSTSSIQPHDRTTFSPGAAAYGSHYQDMGRYIDMGSSGDSKQRKRRGNLPKETTDKLRAWFVEHLQHPYPTEDEKQDLMRQTGLQMNQISNWFINARRRQLPTMISNARAETDVMSTRSHHDRRSVLKSTEHAPEYGSRRDDGFPLSDSEGGAYEDDIHPLHQRRGGNMDRESV</sequence>
<reference evidence="11" key="1">
    <citation type="journal article" date="2020" name="bioRxiv">
        <title>Whole genome comparisons of ergot fungi reveals the divergence and evolution of species within the genus Claviceps are the result of varying mechanisms driving genome evolution and host range expansion.</title>
        <authorList>
            <person name="Wyka S.A."/>
            <person name="Mondo S.J."/>
            <person name="Liu M."/>
            <person name="Dettman J."/>
            <person name="Nalam V."/>
            <person name="Broders K.D."/>
        </authorList>
    </citation>
    <scope>NUCLEOTIDE SEQUENCE</scope>
    <source>
        <strain evidence="11">CCC 602</strain>
    </source>
</reference>
<dbReference type="AlphaFoldDB" id="A0A9P7SY94"/>
<evidence type="ECO:0000256" key="8">
    <source>
        <dbReference type="PROSITE-ProRule" id="PRU00108"/>
    </source>
</evidence>
<dbReference type="FunFam" id="1.10.10.60:FF:000059">
    <property type="entry name" value="TGFB-induced factor homeobox 1"/>
    <property type="match status" value="1"/>
</dbReference>
<feature type="compositionally biased region" description="Basic and acidic residues" evidence="9">
    <location>
        <begin position="180"/>
        <end position="196"/>
    </location>
</feature>
<evidence type="ECO:0000256" key="9">
    <source>
        <dbReference type="SAM" id="MobiDB-lite"/>
    </source>
</evidence>
<feature type="compositionally biased region" description="Basic and acidic residues" evidence="9">
    <location>
        <begin position="21"/>
        <end position="37"/>
    </location>
</feature>
<dbReference type="GO" id="GO:0003677">
    <property type="term" value="F:DNA binding"/>
    <property type="evidence" value="ECO:0007669"/>
    <property type="project" value="UniProtKB-UniRule"/>
</dbReference>
<evidence type="ECO:0000313" key="11">
    <source>
        <dbReference type="EMBL" id="KAG6011241.1"/>
    </source>
</evidence>
<dbReference type="OrthoDB" id="10056939at2759"/>
<dbReference type="Gene3D" id="1.10.10.60">
    <property type="entry name" value="Homeodomain-like"/>
    <property type="match status" value="1"/>
</dbReference>
<name>A0A9P7SY94_9HYPO</name>
<evidence type="ECO:0000256" key="4">
    <source>
        <dbReference type="ARBA" id="ARBA00023155"/>
    </source>
</evidence>
<evidence type="ECO:0000259" key="10">
    <source>
        <dbReference type="PROSITE" id="PS50071"/>
    </source>
</evidence>
<dbReference type="SUPFAM" id="SSF46689">
    <property type="entry name" value="Homeodomain-like"/>
    <property type="match status" value="1"/>
</dbReference>
<feature type="compositionally biased region" description="Basic and acidic residues" evidence="9">
    <location>
        <begin position="368"/>
        <end position="382"/>
    </location>
</feature>
<keyword evidence="2" id="KW-0805">Transcription regulation</keyword>
<feature type="region of interest" description="Disordered" evidence="9">
    <location>
        <begin position="348"/>
        <end position="413"/>
    </location>
</feature>
<keyword evidence="4 8" id="KW-0371">Homeobox</keyword>
<gene>
    <name evidence="11" type="ORF">E4U43_008458</name>
</gene>
<evidence type="ECO:0000256" key="6">
    <source>
        <dbReference type="ARBA" id="ARBA00023242"/>
    </source>
</evidence>
<dbReference type="InterPro" id="IPR001356">
    <property type="entry name" value="HD"/>
</dbReference>
<dbReference type="PANTHER" id="PTHR11850">
    <property type="entry name" value="HOMEOBOX PROTEIN TRANSCRIPTION FACTORS"/>
    <property type="match status" value="1"/>
</dbReference>
<keyword evidence="12" id="KW-1185">Reference proteome</keyword>
<dbReference type="GO" id="GO:0006355">
    <property type="term" value="P:regulation of DNA-templated transcription"/>
    <property type="evidence" value="ECO:0007669"/>
    <property type="project" value="InterPro"/>
</dbReference>
<evidence type="ECO:0000313" key="12">
    <source>
        <dbReference type="Proteomes" id="UP000748025"/>
    </source>
</evidence>
<dbReference type="GO" id="GO:0005634">
    <property type="term" value="C:nucleus"/>
    <property type="evidence" value="ECO:0007669"/>
    <property type="project" value="UniProtKB-SubCell"/>
</dbReference>
<dbReference type="CDD" id="cd00086">
    <property type="entry name" value="homeodomain"/>
    <property type="match status" value="1"/>
</dbReference>
<feature type="region of interest" description="Disordered" evidence="9">
    <location>
        <begin position="1"/>
        <end position="45"/>
    </location>
</feature>
<feature type="region of interest" description="Disordered" evidence="9">
    <location>
        <begin position="58"/>
        <end position="205"/>
    </location>
</feature>
<evidence type="ECO:0000256" key="2">
    <source>
        <dbReference type="ARBA" id="ARBA00023015"/>
    </source>
</evidence>
<dbReference type="SMART" id="SM00389">
    <property type="entry name" value="HOX"/>
    <property type="match status" value="1"/>
</dbReference>